<protein>
    <submittedName>
        <fullName evidence="2">PiggyBac transposable element-derived protein domain-containing protein</fullName>
    </submittedName>
</protein>
<dbReference type="WBParaSite" id="jg15713.2">
    <property type="protein sequence ID" value="jg15713.2"/>
    <property type="gene ID" value="jg15713"/>
</dbReference>
<evidence type="ECO:0000313" key="2">
    <source>
        <dbReference type="WBParaSite" id="jg15713.2"/>
    </source>
</evidence>
<dbReference type="Proteomes" id="UP000887574">
    <property type="component" value="Unplaced"/>
</dbReference>
<organism evidence="1 2">
    <name type="scientific">Ditylenchus dipsaci</name>
    <dbReference type="NCBI Taxonomy" id="166011"/>
    <lineage>
        <taxon>Eukaryota</taxon>
        <taxon>Metazoa</taxon>
        <taxon>Ecdysozoa</taxon>
        <taxon>Nematoda</taxon>
        <taxon>Chromadorea</taxon>
        <taxon>Rhabditida</taxon>
        <taxon>Tylenchina</taxon>
        <taxon>Tylenchomorpha</taxon>
        <taxon>Sphaerularioidea</taxon>
        <taxon>Anguinidae</taxon>
        <taxon>Anguininae</taxon>
        <taxon>Ditylenchus</taxon>
    </lineage>
</organism>
<accession>A0A915D4C1</accession>
<keyword evidence="1" id="KW-1185">Reference proteome</keyword>
<evidence type="ECO:0000313" key="1">
    <source>
        <dbReference type="Proteomes" id="UP000887574"/>
    </source>
</evidence>
<reference evidence="2" key="1">
    <citation type="submission" date="2022-11" db="UniProtKB">
        <authorList>
            <consortium name="WormBaseParasite"/>
        </authorList>
    </citation>
    <scope>IDENTIFICATION</scope>
</reference>
<dbReference type="AlphaFoldDB" id="A0A915D4C1"/>
<proteinExistence type="predicted"/>
<name>A0A915D4C1_9BILA</name>
<sequence>MYGKAIRDGEKLNNSLTATPLFDFSNKQLLNRTKKQANFLSKFRGLFQFFRHMYNGHSRNLYSQTNKLTEERNKEILTDIVDKMFLSNLPHFNISEIWN</sequence>